<organism evidence="6 7">
    <name type="scientific">Montanilutibacter psychrotolerans</name>
    <dbReference type="NCBI Taxonomy" id="1327343"/>
    <lineage>
        <taxon>Bacteria</taxon>
        <taxon>Pseudomonadati</taxon>
        <taxon>Pseudomonadota</taxon>
        <taxon>Gammaproteobacteria</taxon>
        <taxon>Lysobacterales</taxon>
        <taxon>Lysobacteraceae</taxon>
        <taxon>Montanilutibacter</taxon>
    </lineage>
</organism>
<dbReference type="Gene3D" id="1.10.1200.10">
    <property type="entry name" value="ACP-like"/>
    <property type="match status" value="5"/>
</dbReference>
<dbReference type="InterPro" id="IPR009081">
    <property type="entry name" value="PP-bd_ACP"/>
</dbReference>
<dbReference type="CDD" id="cd19544">
    <property type="entry name" value="E-C_NRPS"/>
    <property type="match status" value="3"/>
</dbReference>
<dbReference type="Pfam" id="PF00501">
    <property type="entry name" value="AMP-binding"/>
    <property type="match status" value="6"/>
</dbReference>
<accession>A0A3M8SVR3</accession>
<dbReference type="InterPro" id="IPR042099">
    <property type="entry name" value="ANL_N_sf"/>
</dbReference>
<feature type="domain" description="Carrier" evidence="5">
    <location>
        <begin position="5310"/>
        <end position="5384"/>
    </location>
</feature>
<dbReference type="NCBIfam" id="TIGR01733">
    <property type="entry name" value="AA-adenyl-dom"/>
    <property type="match status" value="6"/>
</dbReference>
<dbReference type="InterPro" id="IPR001242">
    <property type="entry name" value="Condensation_dom"/>
</dbReference>
<dbReference type="PROSITE" id="PS00455">
    <property type="entry name" value="AMP_BINDING"/>
    <property type="match status" value="5"/>
</dbReference>
<dbReference type="InterPro" id="IPR029058">
    <property type="entry name" value="AB_hydrolase_fold"/>
</dbReference>
<dbReference type="InterPro" id="IPR020845">
    <property type="entry name" value="AMP-binding_CS"/>
</dbReference>
<dbReference type="FunFam" id="3.40.50.12780:FF:000012">
    <property type="entry name" value="Non-ribosomal peptide synthetase"/>
    <property type="match status" value="4"/>
</dbReference>
<evidence type="ECO:0000256" key="2">
    <source>
        <dbReference type="ARBA" id="ARBA00006432"/>
    </source>
</evidence>
<dbReference type="Pfam" id="PF00668">
    <property type="entry name" value="Condensation"/>
    <property type="match status" value="6"/>
</dbReference>
<dbReference type="SUPFAM" id="SSF47336">
    <property type="entry name" value="ACP-like"/>
    <property type="match status" value="6"/>
</dbReference>
<dbReference type="Gene3D" id="3.40.50.1820">
    <property type="entry name" value="alpha/beta hydrolase"/>
    <property type="match status" value="1"/>
</dbReference>
<dbReference type="Gene3D" id="3.40.50.12780">
    <property type="entry name" value="N-terminal domain of ligase-like"/>
    <property type="match status" value="1"/>
</dbReference>
<dbReference type="Pfam" id="PF13193">
    <property type="entry name" value="AMP-binding_C"/>
    <property type="match status" value="6"/>
</dbReference>
<dbReference type="InterPro" id="IPR045851">
    <property type="entry name" value="AMP-bd_C_sf"/>
</dbReference>
<dbReference type="InterPro" id="IPR006162">
    <property type="entry name" value="Ppantetheine_attach_site"/>
</dbReference>
<dbReference type="CDD" id="cd19531">
    <property type="entry name" value="LCL_NRPS-like"/>
    <property type="match status" value="3"/>
</dbReference>
<dbReference type="FunFam" id="1.10.1200.10:FF:000005">
    <property type="entry name" value="Nonribosomal peptide synthetase 1"/>
    <property type="match status" value="6"/>
</dbReference>
<dbReference type="GO" id="GO:0044550">
    <property type="term" value="P:secondary metabolite biosynthetic process"/>
    <property type="evidence" value="ECO:0007669"/>
    <property type="project" value="UniProtKB-ARBA"/>
</dbReference>
<feature type="domain" description="Carrier" evidence="5">
    <location>
        <begin position="2693"/>
        <end position="2767"/>
    </location>
</feature>
<evidence type="ECO:0000313" key="6">
    <source>
        <dbReference type="EMBL" id="RNF83324.1"/>
    </source>
</evidence>
<dbReference type="Gene3D" id="3.40.50.980">
    <property type="match status" value="10"/>
</dbReference>
<dbReference type="FunFam" id="3.40.50.980:FF:000001">
    <property type="entry name" value="Non-ribosomal peptide synthetase"/>
    <property type="match status" value="6"/>
</dbReference>
<dbReference type="PANTHER" id="PTHR45527">
    <property type="entry name" value="NONRIBOSOMAL PEPTIDE SYNTHETASE"/>
    <property type="match status" value="1"/>
</dbReference>
<dbReference type="FunFam" id="3.30.300.30:FF:000010">
    <property type="entry name" value="Enterobactin synthetase component F"/>
    <property type="match status" value="6"/>
</dbReference>
<keyword evidence="3" id="KW-0596">Phosphopantetheine</keyword>
<dbReference type="FunFam" id="2.30.38.10:FF:000001">
    <property type="entry name" value="Non-ribosomal peptide synthetase PvdI"/>
    <property type="match status" value="6"/>
</dbReference>
<protein>
    <submittedName>
        <fullName evidence="6">Amino acid adenylation domain-containing protein</fullName>
    </submittedName>
</protein>
<dbReference type="InterPro" id="IPR023213">
    <property type="entry name" value="CAT-like_dom_sf"/>
</dbReference>
<evidence type="ECO:0000259" key="5">
    <source>
        <dbReference type="PROSITE" id="PS50075"/>
    </source>
</evidence>
<dbReference type="PROSITE" id="PS00012">
    <property type="entry name" value="PHOSPHOPANTETHEINE"/>
    <property type="match status" value="2"/>
</dbReference>
<dbReference type="EMBL" id="RIBS01000005">
    <property type="protein sequence ID" value="RNF83324.1"/>
    <property type="molecule type" value="Genomic_DNA"/>
</dbReference>
<dbReference type="InterPro" id="IPR010071">
    <property type="entry name" value="AA_adenyl_dom"/>
</dbReference>
<dbReference type="GO" id="GO:0003824">
    <property type="term" value="F:catalytic activity"/>
    <property type="evidence" value="ECO:0007669"/>
    <property type="project" value="InterPro"/>
</dbReference>
<feature type="domain" description="Carrier" evidence="5">
    <location>
        <begin position="6396"/>
        <end position="6471"/>
    </location>
</feature>
<evidence type="ECO:0000256" key="4">
    <source>
        <dbReference type="ARBA" id="ARBA00022553"/>
    </source>
</evidence>
<evidence type="ECO:0000256" key="3">
    <source>
        <dbReference type="ARBA" id="ARBA00022450"/>
    </source>
</evidence>
<keyword evidence="4" id="KW-0597">Phosphoprotein</keyword>
<dbReference type="Gene3D" id="3.30.559.10">
    <property type="entry name" value="Chloramphenicol acetyltransferase-like domain"/>
    <property type="match status" value="6"/>
</dbReference>
<dbReference type="NCBIfam" id="NF003417">
    <property type="entry name" value="PRK04813.1"/>
    <property type="match status" value="6"/>
</dbReference>
<gene>
    <name evidence="6" type="ORF">EER27_12595</name>
</gene>
<dbReference type="Gene3D" id="3.30.559.30">
    <property type="entry name" value="Nonribosomal peptide synthetase, condensation domain"/>
    <property type="match status" value="6"/>
</dbReference>
<dbReference type="CDD" id="cd17651">
    <property type="entry name" value="A_NRPS_VisG_like"/>
    <property type="match status" value="1"/>
</dbReference>
<comment type="similarity">
    <text evidence="2">Belongs to the ATP-dependent AMP-binding enzyme family.</text>
</comment>
<comment type="caution">
    <text evidence="6">The sequence shown here is derived from an EMBL/GenBank/DDBJ whole genome shotgun (WGS) entry which is preliminary data.</text>
</comment>
<dbReference type="PANTHER" id="PTHR45527:SF1">
    <property type="entry name" value="FATTY ACID SYNTHASE"/>
    <property type="match status" value="1"/>
</dbReference>
<dbReference type="SUPFAM" id="SSF52777">
    <property type="entry name" value="CoA-dependent acyltransferases"/>
    <property type="match status" value="12"/>
</dbReference>
<dbReference type="GO" id="GO:0005737">
    <property type="term" value="C:cytoplasm"/>
    <property type="evidence" value="ECO:0007669"/>
    <property type="project" value="TreeGrafter"/>
</dbReference>
<dbReference type="SUPFAM" id="SSF56801">
    <property type="entry name" value="Acetyl-CoA synthetase-like"/>
    <property type="match status" value="6"/>
</dbReference>
<reference evidence="6 7" key="1">
    <citation type="submission" date="2018-11" db="EMBL/GenBank/DDBJ databases">
        <title>Lysobacter cryohumiis sp. nov., isolated from soil in the Tianshan Mountains, Xinjiang, China.</title>
        <authorList>
            <person name="Luo Y."/>
            <person name="Sheng H."/>
        </authorList>
    </citation>
    <scope>NUCLEOTIDE SEQUENCE [LARGE SCALE GENOMIC DNA]</scope>
    <source>
        <strain evidence="6 7">ZS60</strain>
    </source>
</reference>
<dbReference type="PROSITE" id="PS50075">
    <property type="entry name" value="CARRIER"/>
    <property type="match status" value="6"/>
</dbReference>
<dbReference type="CDD" id="cd05930">
    <property type="entry name" value="A_NRPS"/>
    <property type="match status" value="3"/>
</dbReference>
<dbReference type="Gene3D" id="3.30.300.30">
    <property type="match status" value="6"/>
</dbReference>
<keyword evidence="7" id="KW-1185">Reference proteome</keyword>
<dbReference type="InterPro" id="IPR000873">
    <property type="entry name" value="AMP-dep_synth/lig_dom"/>
</dbReference>
<dbReference type="Proteomes" id="UP000267049">
    <property type="component" value="Unassembled WGS sequence"/>
</dbReference>
<comment type="cofactor">
    <cofactor evidence="1">
        <name>pantetheine 4'-phosphate</name>
        <dbReference type="ChEBI" id="CHEBI:47942"/>
    </cofactor>
</comment>
<dbReference type="GO" id="GO:0043041">
    <property type="term" value="P:amino acid activation for nonribosomal peptide biosynthetic process"/>
    <property type="evidence" value="ECO:0007669"/>
    <property type="project" value="TreeGrafter"/>
</dbReference>
<feature type="domain" description="Carrier" evidence="5">
    <location>
        <begin position="3785"/>
        <end position="3860"/>
    </location>
</feature>
<name>A0A3M8SVR3_9GAMM</name>
<proteinExistence type="inferred from homology"/>
<dbReference type="Pfam" id="PF00550">
    <property type="entry name" value="PP-binding"/>
    <property type="match status" value="6"/>
</dbReference>
<evidence type="ECO:0000313" key="7">
    <source>
        <dbReference type="Proteomes" id="UP000267049"/>
    </source>
</evidence>
<dbReference type="Gene3D" id="2.30.38.10">
    <property type="entry name" value="Luciferase, Domain 3"/>
    <property type="match status" value="5"/>
</dbReference>
<dbReference type="OrthoDB" id="9757559at2"/>
<dbReference type="GO" id="GO:0031177">
    <property type="term" value="F:phosphopantetheine binding"/>
    <property type="evidence" value="ECO:0007669"/>
    <property type="project" value="InterPro"/>
</dbReference>
<feature type="domain" description="Carrier" evidence="5">
    <location>
        <begin position="1609"/>
        <end position="1683"/>
    </location>
</feature>
<dbReference type="InterPro" id="IPR025110">
    <property type="entry name" value="AMP-bd_C"/>
</dbReference>
<sequence length="6492" mass="709965">MEFAQRCRRRPTTVARRLGGWDNQKDFGMNKYEASPEEISSNAPSCIHELFERQAAATPQAIALEHEGRQLSYQELNERANRLAHHLRDLGVGQDERVGICLQRNVDMVVAILAVLKAGGAYVPLDPAYPRERLAYMLNDSQPRVVLTQVDLAVARDIGAGAKVLELDGPQRPWEALSADNLAVANLGLTSSHLAYVIYTSGSTGQPKGVMIEHANAVNFIHWARQSFSVEELQHTLFSTSLNFDLAVFECFAPLSCGGCVHLIDNILALATRALPVSLINTVPSALQAIVSQQAVPPSVLVINVAGEPLKRQLVEEVFETTAVANVCNLYGPSETTTYSTWIRMARADGFDPSIGRPVANTTIHLLDELGQLVSRGEIGEIFIGGAGVARGYLNQPELTRERFVADPFAAEPSSRLYKTGDLGRWRADGTLEYVGRNDHQVKIRGFRIELGEIEAKLLGQPAVREALVLAREDVPGEKYLAAYVVGATDAELDPQALRDALAQTLPDYMVPAAWVLLPTLPLTPNGKVDRNALPAPAASGIPQRAYEPPQGDTESTLAQIWSELLRVERIGRNDHFFEIGGHSLLAAQMGSRVRQRLGLEVALSSLFAHPVLHDLATALAEQTQSGRLPALVSGKRSGVLPLSFAQQRLWFISRMGTQASAAYILSYALSLRGSLDEAALQAALDRIVQRHEALRTHFALVDGQPAQSIVEAATFALTRQDLTVDGRPRADAVDDWRRIEASTPFDLAQGPLIRGRLLRLDAQEHVLLLTMHHIVSDGWSLDVLARELGALYRGYAVEGVALATDPLPGLPVQYADYAVWQRDWLSGEVQQQQLAYWRAQLANAPTLVSLPTDKPRPAVQDYKGQCLPIEFDRELTAALKALSRRHGATLYMTLLAAWGAVVTRLAGQDEVVIGTPIANRSCVEVEPLIGFFVNTLALRLDFSDRPSVSQLLSQVRERALQAQSHQDVPFEQVVEALNPQRTMAHSPIFQLMFAWQNVPQTAFELDGLGVEQLAPQATDAKFDLTLELQEAQERIVGTLNFASALFEPATMQRHLGYLEAVLRGMVRDDAQAVDAIAIVGEAERRQVVTTWNDTARAYPQGLYVHELFERQVARTPQAVAIEYEGQRLSYQALDEGANRLAHQLRALGVDAEERVALCLRRGPDLVMAMLAVLKAGGAYVPLDPTSPPERLRDMLGDSAPRVVLTQADLTFSGNLSGDWTVIEVDAAQRPWDAQPATAVPVCEATADPSHLAYVIYTSGSTGRPNGVMVEHRHLANLIGWHGETFPLAPGERSSSTAGVAFDACTWEVWPALCQGATLALPPSASAGDPSALLSWWEGQDLQTSFLVTALADTALARGQGKRQGLRTLLTGGDRLSRLPTADLPFALVNNYGPTEATVVATSGLTRHDDAVIHIGRPIANTQIYLLDRHGQPVPAGAPGEIHIGGAQVARGYLNRPELTAERFVEDPFATQPDARMYKTGDLGRWRSDGTIEYLGRNDHQVKIRGLRIEPGEIEAQLASQPGVREVAVLAREDAPGEVRLVAYIVSADDTKPEAHVLREALAQVLPDYMVPAAYVVLEALPLTPNGKLDRKALPAPDGAAFAQRVYEAPQGEVETTLAQIWSELLRVEKVGRHDNFFELGGHSLLAVQLMERLRRDGLQADISALFSRPTLAALAQGVEQASRAGRHPVTVPANAIPPGCEAITPQMLPLIDLDAAQIARIVDAVPGGAANVQDIYPLAPLQEGILFHHLLQQDRDPYLLSITLGFDARAQLDDFVQALQQVIDRHDVLRTAVLWEGLDAPVQVVWREARLDVQTLELDENDVAAALDRHDGARRIDLQQAPLIRGLAAFDRRGQRWLLRLVHHHMVLDHTALDVSLHEIGLILSDRAQELPDPVPFRNFVVQARESVSAQEHEAFFREMLGDVDEPTAPFGLLQVHGGGENAHEAELMLPSALSQRLRHQARALGVSAASLFHWAWAQVLAKTTGRDDVVFGTVLFGRLQGGAGTDRAVGLFINTLPMRVRLGDIGLQDGIRQTHATLSGLVGHEHASLALAQRCSALPASTPLFTAMLNYRHSADEQDSWEWVPGASLVSVQERSSYPIDLSVDDFGDGFKLTAQAVAPVEPQRVCAYMHNALEHLALTLERAPQTPSWQINVLGEAERHQVLVAWNDKPHSAPNADVCIHELFERQAVAAPHAIAVEQGDERLSYQELNERANRLARHLRELGVVPEERVAICLQRSAEMLVAILAVLKAGGAYVPLDPSYPQERLDYMLQDSQPRVLLTQAGLEVARKLASVMTVVDLDGPQRPWESLPAANLATADLGLAGDRLAYVIYTSGSTGQPKGVAVEHGPLCRRIQALTKRYGFLSTDRILQFTSINFDVSIEEIMGALTIGATLVLRTQEWQSGAVQFWKLCAESRITVAELPTKFWQYVTADRAVAMPDNVRIVVIGSEAVEAKAIQDWVARGGHRPRLFNAYGPTEAVITATVQEVTSGDDVHIGQPMADIAIYLLDRRGQPVPMGIPGEIHLGGTGLARGYLNRPELTRERFVADPFAMRAGARMYKTGDLGRWLPGGTLEYLGRNDEQVKIRGFRIELGEIEVQLRRQPGIREAVVLARADAPGEQRLVAYLVAEPNAELDPQASRQALAQTLPDHMVPAAYVVLDALPLMPNGKVDRRSLPAPDGEAFAQRAYEAPQGEVEMVLAQIWSELLRVEKVGRNDNFFELGGHSLLAVQLMERLRREGLHADIRALFAKPTLAVLAQAVQEAQRAGWRGVTVPANGIPQGCEAITPKMLPLVSLDPAQIARIVAAVPGGAANVQDIYPLAPLQDGILFHHLLQTRGDPYLLSTLLSFESRAGLDEFVQALQQVVDRHDVLRTAVHWEGLPEPVQVVWRQARLDVDTLELADGDAAARLAELADPRYARMDVRQAPLMRGTAAFDQGSQRWLLLLLQHHLAMDHVAVELIYEEIGLIRTGRSDHLAEPVPFRNFVAQTRLGVSAQEHEAFFRQMLGDVDEPTAPFGMLEVHGDGENVHEAELALPRTLSKRLRHQARALGVSTASLFHWAWAQVLAKATGREDVVFGTVLFGRLQGGAGADRAAGLFMNSLPMRVHLGELSVQDGIRQTHATLSGLVGHEHAPLALAQRCSALAANTPLFSALLNYRHTTPAGDTTPDWAHGVEMLSVRERTNYSFTLSVDDLGEDFELRAQIEEPVEPQRVCAYMHNALDRLVEALEHAPQTPSWQIEVLGEGERQQMLGQWNATERAYPQVCVHTQFEAQAARTPKAVALRFEDQALTYAQLNAKADRLAHYLLDAGVTLGARVGIYLSRSPELLIAVLGALKAGAAYVPLEPKLPKERLGYMVQDAGIGWALLEAGTIDELPLQGVDVVLMDGAASDDHWLEDYAQGDLPSVALFDVAYVMYTSGSTGQPKGVMVEHGGLSNYLAHAVASYLPGLAGSVVSSPLCFDATLTTLLPPLLAGKPVWLLPDETHTQTLARLSERLFAPGEGWLFKITPAHLEALSYLERDVAAGDAPHCIVVGGEQLPSATLRRWKGELLPQASFVNEYGPTETVVGCSVWTLATQEEPAQLAGSAATPIGRPIGNTRLYVLGANQQLQPIGSVGELYIGGAGVARGYLNRPELTEERFIANPFGPGRLYKTGDLVRYLGEGDLEFLGRIDHQVKIRGFRIELGEIEAELLRQPGVREAAVLAREDEPGDKRLVAYLVAAADGASPNAHALREALAQTLPDYMVPAAYMVLEALPLTGNGKIDRRALPAPGGSASTQRDYVAPQGPLETALAGIWSEILQVERVGRYASFFELGGQSLLVVRMISRVRQTLGLNLALSSVFAHPVLHDFASVASQTQTEALPALVPVARPDDMPLSFAQQRLWLAAQFGEDASAAYHMPIGLRLRGRLDQPALQAALDRIVLRHEALRTHFELVDDQPVQRISAAAPFELTYQDLHLDADDRDAAIEYWSGLEAREPFDLNRGPLFRGRLLRLDEQDHVLLLTLHHIVSDGWSLGVLADELSALYRGYAIEGVAHSRDPLPPLPVQYADYALWQRQCLDASTQEHLLAYWRGQLAGSPQLSTLPTDHPRPPTKGFVGGMVHAQIPQATTVALNELAASHSSTLFMVLMAAFNVVLSRYNGQSDLNVGTVVANRSRAEVEPLIGLFLDTQAIRTRLDPAQSFESLLQQVRATLIQAYLHQDLPFDKLLEELKPVRLPGVPPVFQVMVQMQSVPDPVVHLPELSLEELPLTEHTVKFDLTLYVNERDGAIDVAYEYDAALFEASTIERLAARFARLLDAVAVAPETRIDELGMPEALPGIKHEIMAVQDNGARRGLSPQQQRLWSADASEAGRVDDAAPTYHNLPLLLEFEGAVSFAHLEAALNVVIERHDALRTRFVDDGPSVWQNVDPHMPLPLAQFELDGGQTLLACALAEVERPFRIDRDRLIRATLLRDADARAWLCIVVHRIVADRRSLQLLAQELVTAYAALVAGQTPALPMLPLSFGDHVRWQSTLGVDTLEPLSMFWKQQLRGRLAVLELPSNRPRSALQRFIAGRHGFAIDAGLRERLQGFAQDRALAIEDTLLAGFVALLRRYTRHDEIVIGSSVAGRDPSGLDGVVGSLSNLLPLRTIVPAECDFETLLTDVSRTLKRAVQHGDIPFDLLTDQLDLEQEASRSALFDVVFEYDAQAGQVVRSGDIVARPVETNLGHGKYDLHLCVYPHDGGFEARLVYNAELFDDWLMTQMMGHFARLLHEMTERPKQLVDESPLLDATEQTRLCVDWNATERAYPQVCVHTQFEAQAARTPEAVALRFEDQALTYAQLNAKADRLAHYLLDAGVTLGARVGIYLSRSPELLIAVLGALKAGAAYVPLEPKLPKERLGYMVQDAGIGWALLEAGTIDELPLQGVDVVLMDGAASDDNWLEDYAQGDLPSVALSDVAYVMYTSGSTGQPKGVMVEHGGLSNYVAHAVASYLPGLAGSVVSSPLCFDATLTTLLPPLLAGKPVWLLPDETHTQTLARLSERLFAPGEGWLFKITPAHLEALSYLERDVASGQAPHCIVVGGEQLPSATLRRWKGELLPQASFINEYGPTETVVGCSVWTLATQEELAQLAGSAATPIGRPIGNTRLYVLGANQQLQPIGSVGELYIGGAGVARGYLNRPELTEERFIANPFGPGRLYKTGDLVRYLGEGDLEFLGRIDHQVKIRGFRIELGEIEAELLRQPGVREAAVLAREDEPGDKRLVAYLVAAADGAAPNAHGLREALAQTLPDYMVPAAYMVLEALPLTGNGKIDRRALPAPGDVAFAQRDFEAPQGAVETMLAAIWSELLGVEQVGRHDNFFELGGHSLLAVRLMGSLRREQLHVDIRALFAQPTLAGLAVAVENARRTGSGDVTVPANGIPSGCEAITPQMLTLVDLDPAQVARIVDAVPGGAANVQDIYPLAPLQEGILFHHLMQAQGDAYLLSTTLSFDSRARLDGFMRALQQVIDRHDVLRTAVLWEGLTEPVQVVWREARFEVGTPNLPEGDVATRLAELADPLHTRMDVHQAPLMRGHVAFDERGERWLLQLVHHHLVLDHTALDVLLHEIGLIVTDRAQELPEPVPFRNFVAQARLGVSAQEHEAFFSQMLGDVDEPTAPFGMLKVQGEGENVQEAQLPLPRALSQRLRHQARTLGVSTASLFHWAWAQVLAKTTGRDDVVLGTVLFGRLQGGAGAERAMGLFINTLPMRVRLGEIGVQDGIRQTHATLSGLLGHEHASLALAQRCSDLPASTPLFSAVMNYRHSIEAGDEADTPAWAQGVEVLSAVERTNHVPFILAVDDLGEDFELKALIERPIDPHRMCTYMHRALECLVEALEHAPQTPSWQIEVLGQAERHQVLVAWNDTQQNWPHPDDCIHELFERQAQATPQAIALEQGDERLSYQELNERANRLARHLHVLGVKPDDKVAICLQRSVEMVVAMLAVFKAGGAYVPLDPSYPQARLDYMLRDSRPRVLVTTAALQDQLPASPILWRTPVVDMTEAAQWQQLPHDNLEPGTLGLNPSHLAYVIYTSGSTGVPKGVMATHRGLCNLAQAQIAGFGVERDSRVVQFASFSFDACVSEVVMALLSGASLHLPPPGVLAGVELVEWLDANRITHATLPPALMVSLPADAALPQLHTLILAGEATSAAQVQRWAPGRRLINAYGPTEATVCASMHDCDAAATTAPPIGKPIANGRLYILDAHGRPAPIGVAGELHIAGVQVARGYLNKPEITEERFVSDPFVENSDERMYRTGDLARWRPDGTIDFLGRNDHQIKVRGYRIELGEIEAKLLAQPGVREALVLAREDASGDKQLVAYVADAADAELDAQALRRALAQALPDYMVPAAWVVLHTLPVTPNGKIDRKALPLPMTAGLIQNAYEAPEGETETALAQIWSELLGIERIGRQEHFFELGGHSLLATRLISRVRSEWDIEISLVTVFSNPRLSEFSEAIVDCQLSQFDADDIESIVAQHRGLVE</sequence>
<dbReference type="InterPro" id="IPR020806">
    <property type="entry name" value="PKS_PP-bd"/>
</dbReference>
<dbReference type="InterPro" id="IPR036736">
    <property type="entry name" value="ACP-like_sf"/>
</dbReference>
<feature type="domain" description="Carrier" evidence="5">
    <location>
        <begin position="549"/>
        <end position="624"/>
    </location>
</feature>
<dbReference type="CDD" id="cd17652">
    <property type="entry name" value="A_NRPS_CmdD_like"/>
    <property type="match status" value="1"/>
</dbReference>
<dbReference type="SMART" id="SM00823">
    <property type="entry name" value="PKS_PP"/>
    <property type="match status" value="6"/>
</dbReference>
<evidence type="ECO:0000256" key="1">
    <source>
        <dbReference type="ARBA" id="ARBA00001957"/>
    </source>
</evidence>
<dbReference type="NCBIfam" id="NF004282">
    <property type="entry name" value="PRK05691.1"/>
    <property type="match status" value="10"/>
</dbReference>